<dbReference type="Gene3D" id="3.60.15.10">
    <property type="entry name" value="Ribonuclease Z/Hydroxyacylglutathione hydrolase-like"/>
    <property type="match status" value="1"/>
</dbReference>
<dbReference type="InterPro" id="IPR045761">
    <property type="entry name" value="ODP_dom"/>
</dbReference>
<dbReference type="SMART" id="SM00849">
    <property type="entry name" value="Lactamase_B"/>
    <property type="match status" value="1"/>
</dbReference>
<dbReference type="EMBL" id="VSSQ01002141">
    <property type="protein sequence ID" value="MPM13585.1"/>
    <property type="molecule type" value="Genomic_DNA"/>
</dbReference>
<dbReference type="GO" id="GO:0009055">
    <property type="term" value="F:electron transfer activity"/>
    <property type="evidence" value="ECO:0007669"/>
    <property type="project" value="InterPro"/>
</dbReference>
<reference evidence="7" key="1">
    <citation type="submission" date="2019-08" db="EMBL/GenBank/DDBJ databases">
        <authorList>
            <person name="Kucharzyk K."/>
            <person name="Murdoch R.W."/>
            <person name="Higgins S."/>
            <person name="Loffler F."/>
        </authorList>
    </citation>
    <scope>NUCLEOTIDE SEQUENCE</scope>
</reference>
<dbReference type="Pfam" id="PF19583">
    <property type="entry name" value="ODP"/>
    <property type="match status" value="1"/>
</dbReference>
<evidence type="ECO:0000256" key="3">
    <source>
        <dbReference type="ARBA" id="ARBA00022982"/>
    </source>
</evidence>
<keyword evidence="4" id="KW-0408">Iron</keyword>
<comment type="caution">
    <text evidence="7">The sequence shown here is derived from an EMBL/GenBank/DDBJ whole genome shotgun (WGS) entry which is preliminary data.</text>
</comment>
<dbReference type="PIRSF" id="PIRSF005243">
    <property type="entry name" value="ROO"/>
    <property type="match status" value="1"/>
</dbReference>
<dbReference type="Pfam" id="PF00258">
    <property type="entry name" value="Flavodoxin_1"/>
    <property type="match status" value="1"/>
</dbReference>
<dbReference type="SUPFAM" id="SSF56281">
    <property type="entry name" value="Metallo-hydrolase/oxidoreductase"/>
    <property type="match status" value="1"/>
</dbReference>
<dbReference type="InterPro" id="IPR036866">
    <property type="entry name" value="RibonucZ/Hydroxyglut_hydro"/>
</dbReference>
<dbReference type="AlphaFoldDB" id="A0A644XBK6"/>
<dbReference type="Gene3D" id="2.20.28.10">
    <property type="match status" value="1"/>
</dbReference>
<proteinExistence type="predicted"/>
<evidence type="ECO:0000256" key="1">
    <source>
        <dbReference type="ARBA" id="ARBA00001962"/>
    </source>
</evidence>
<dbReference type="PROSITE" id="PS50903">
    <property type="entry name" value="RUBREDOXIN_LIKE"/>
    <property type="match status" value="1"/>
</dbReference>
<dbReference type="InterPro" id="IPR029039">
    <property type="entry name" value="Flavoprotein-like_sf"/>
</dbReference>
<name>A0A644XBK6_9ZZZZ</name>
<dbReference type="PROSITE" id="PS50902">
    <property type="entry name" value="FLAVODOXIN_LIKE"/>
    <property type="match status" value="1"/>
</dbReference>
<comment type="cofactor">
    <cofactor evidence="1">
        <name>Fe cation</name>
        <dbReference type="ChEBI" id="CHEBI:24875"/>
    </cofactor>
</comment>
<dbReference type="CDD" id="cd07709">
    <property type="entry name" value="flavodiiron_proteins_MBL-fold"/>
    <property type="match status" value="1"/>
</dbReference>
<keyword evidence="2" id="KW-0813">Transport</keyword>
<accession>A0A644XBK6</accession>
<dbReference type="EC" id="1.6.3.4" evidence="7"/>
<evidence type="ECO:0000313" key="7">
    <source>
        <dbReference type="EMBL" id="MPM13585.1"/>
    </source>
</evidence>
<keyword evidence="7" id="KW-0560">Oxidoreductase</keyword>
<dbReference type="GO" id="GO:0005506">
    <property type="term" value="F:iron ion binding"/>
    <property type="evidence" value="ECO:0007669"/>
    <property type="project" value="InterPro"/>
</dbReference>
<protein>
    <submittedName>
        <fullName evidence="7">Flavo-diiron protein FprA1</fullName>
        <ecNumber evidence="7">1.6.3.4</ecNumber>
    </submittedName>
</protein>
<dbReference type="SUPFAM" id="SSF52218">
    <property type="entry name" value="Flavoproteins"/>
    <property type="match status" value="1"/>
</dbReference>
<dbReference type="InterPro" id="IPR008254">
    <property type="entry name" value="Flavodoxin/NO_synth"/>
</dbReference>
<dbReference type="InterPro" id="IPR016440">
    <property type="entry name" value="Rubredoxin-O_OxRdtase"/>
</dbReference>
<dbReference type="Gene3D" id="3.40.50.360">
    <property type="match status" value="1"/>
</dbReference>
<dbReference type="InterPro" id="IPR001279">
    <property type="entry name" value="Metallo-B-lactamas"/>
</dbReference>
<dbReference type="InterPro" id="IPR048574">
    <property type="entry name" value="RUBY_RBDX"/>
</dbReference>
<dbReference type="PANTHER" id="PTHR32145">
    <property type="entry name" value="DIFLAVIN FLAVOPROTEIN A 2-RELATED"/>
    <property type="match status" value="1"/>
</dbReference>
<evidence type="ECO:0000256" key="2">
    <source>
        <dbReference type="ARBA" id="ARBA00022448"/>
    </source>
</evidence>
<dbReference type="GO" id="GO:0016491">
    <property type="term" value="F:oxidoreductase activity"/>
    <property type="evidence" value="ECO:0007669"/>
    <property type="project" value="UniProtKB-KW"/>
</dbReference>
<dbReference type="InterPro" id="IPR024934">
    <property type="entry name" value="Rubredoxin-like_dom"/>
</dbReference>
<dbReference type="GO" id="GO:0010181">
    <property type="term" value="F:FMN binding"/>
    <property type="evidence" value="ECO:0007669"/>
    <property type="project" value="InterPro"/>
</dbReference>
<evidence type="ECO:0000256" key="4">
    <source>
        <dbReference type="ARBA" id="ARBA00023004"/>
    </source>
</evidence>
<keyword evidence="3" id="KW-0249">Electron transport</keyword>
<dbReference type="Pfam" id="PF21349">
    <property type="entry name" value="RUBY_RBDX"/>
    <property type="match status" value="1"/>
</dbReference>
<dbReference type="InterPro" id="IPR051285">
    <property type="entry name" value="NADH_oxidoreductase_modular"/>
</dbReference>
<evidence type="ECO:0000259" key="5">
    <source>
        <dbReference type="PROSITE" id="PS50902"/>
    </source>
</evidence>
<dbReference type="PANTHER" id="PTHR32145:SF11">
    <property type="entry name" value="DIFLAVIN FLAVOPROTEIN A 2-RELATED"/>
    <property type="match status" value="1"/>
</dbReference>
<evidence type="ECO:0000259" key="6">
    <source>
        <dbReference type="PROSITE" id="PS50903"/>
    </source>
</evidence>
<feature type="domain" description="Flavodoxin-like" evidence="5">
    <location>
        <begin position="256"/>
        <end position="393"/>
    </location>
</feature>
<organism evidence="7">
    <name type="scientific">bioreactor metagenome</name>
    <dbReference type="NCBI Taxonomy" id="1076179"/>
    <lineage>
        <taxon>unclassified sequences</taxon>
        <taxon>metagenomes</taxon>
        <taxon>ecological metagenomes</taxon>
    </lineage>
</organism>
<dbReference type="SUPFAM" id="SSF57802">
    <property type="entry name" value="Rubredoxin-like"/>
    <property type="match status" value="1"/>
</dbReference>
<sequence length="445" mass="49477">MNTLELKKGFYWTGMHDPDLRVFDITMYTEFGTTYNSYLLKGSEKTALFESNKAKFLPEYLEKLQSLTDLSQLDYLVVDHTEPDHAGCVEALLSLCPKLKIVGTPAALNFLQQIVNRNFPNISVKENDTLSLGDKTLRFMALPNLHWPDTMFTYVEEDKTLITCDSFGAHYSHPGILRSTVTDIEGYNRATKYYFDNILGPFKRPYMSNALERIKDLPFDMICTGHGPVLDSHIDEILDSYRAWCATPAPRERKVVVMPYVSAYGYTKALAQEITRGLNDKGIDVHSFDMVETDPVLVTGELAEADAFLFGSPTIVGDALPPIWNLLSSMHAATHGGKPASAFGSYGWSGEAVPHLTERLRQLKLNVMDGYRVRLKPNAQELAGAYSFGQNFGKLMLGEKEDSPASAPVSSEKKVRCDVCGAIFAEGPDKCPVCGADPTHFKPLN</sequence>
<gene>
    <name evidence="7" type="primary">fprA1_3</name>
    <name evidence="7" type="ORF">SDC9_59942</name>
</gene>
<feature type="domain" description="Rubredoxin-like" evidence="6">
    <location>
        <begin position="412"/>
        <end position="444"/>
    </location>
</feature>
<dbReference type="CDD" id="cd00350">
    <property type="entry name" value="rubredoxin_like"/>
    <property type="match status" value="1"/>
</dbReference>